<accession>A0A1G9BGU7</accession>
<evidence type="ECO:0000313" key="2">
    <source>
        <dbReference type="EMBL" id="SDK38721.1"/>
    </source>
</evidence>
<feature type="transmembrane region" description="Helical" evidence="1">
    <location>
        <begin position="107"/>
        <end position="124"/>
    </location>
</feature>
<keyword evidence="1" id="KW-1133">Transmembrane helix</keyword>
<protein>
    <submittedName>
        <fullName evidence="2">Uncharacterized protein</fullName>
    </submittedName>
</protein>
<name>A0A1G9BGU7_9EURY</name>
<feature type="transmembrane region" description="Helical" evidence="1">
    <location>
        <begin position="73"/>
        <end position="95"/>
    </location>
</feature>
<dbReference type="AlphaFoldDB" id="A0A1G9BGU7"/>
<sequence length="132" mass="14628">MNVTQTGRLIGFGILTWLLPFLLSLLFYSPEGIPLYDVFLIKTILLVFSTALGVFLILVYFGNIHAHFVREGILLGIVWLLINWVLDILILLPLAGMDFGTYMAQVGVRYLNIPIIATGIGYAAEQAAQRTG</sequence>
<evidence type="ECO:0000313" key="3">
    <source>
        <dbReference type="Proteomes" id="UP000326500"/>
    </source>
</evidence>
<proteinExistence type="predicted"/>
<gene>
    <name evidence="2" type="ORF">SAMN04488571_10966</name>
</gene>
<dbReference type="OrthoDB" id="60662at2157"/>
<dbReference type="Proteomes" id="UP000326500">
    <property type="component" value="Unassembled WGS sequence"/>
</dbReference>
<dbReference type="RefSeq" id="WP_066958667.1">
    <property type="nucleotide sequence ID" value="NZ_FNFT01000009.1"/>
</dbReference>
<dbReference type="EMBL" id="FNFT01000009">
    <property type="protein sequence ID" value="SDK38721.1"/>
    <property type="molecule type" value="Genomic_DNA"/>
</dbReference>
<organism evidence="2 3">
    <name type="scientific">Methanoculleus thermophilus</name>
    <dbReference type="NCBI Taxonomy" id="2200"/>
    <lineage>
        <taxon>Archaea</taxon>
        <taxon>Methanobacteriati</taxon>
        <taxon>Methanobacteriota</taxon>
        <taxon>Stenosarchaea group</taxon>
        <taxon>Methanomicrobia</taxon>
        <taxon>Methanomicrobiales</taxon>
        <taxon>Methanomicrobiaceae</taxon>
        <taxon>Methanoculleus</taxon>
    </lineage>
</organism>
<keyword evidence="3" id="KW-1185">Reference proteome</keyword>
<feature type="transmembrane region" description="Helical" evidence="1">
    <location>
        <begin position="9"/>
        <end position="28"/>
    </location>
</feature>
<keyword evidence="1" id="KW-0472">Membrane</keyword>
<feature type="transmembrane region" description="Helical" evidence="1">
    <location>
        <begin position="40"/>
        <end position="61"/>
    </location>
</feature>
<evidence type="ECO:0000256" key="1">
    <source>
        <dbReference type="SAM" id="Phobius"/>
    </source>
</evidence>
<reference evidence="2 3" key="1">
    <citation type="submission" date="2016-10" db="EMBL/GenBank/DDBJ databases">
        <authorList>
            <person name="Varghese N."/>
            <person name="Submissions S."/>
        </authorList>
    </citation>
    <scope>NUCLEOTIDE SEQUENCE [LARGE SCALE GENOMIC DNA]</scope>
    <source>
        <strain evidence="2 3">DSM 2373</strain>
    </source>
</reference>
<keyword evidence="1" id="KW-0812">Transmembrane</keyword>